<reference evidence="1 2" key="1">
    <citation type="submission" date="2019-09" db="EMBL/GenBank/DDBJ databases">
        <title>Draft genome sequence of Bacillus sp. JC-7.</title>
        <authorList>
            <person name="Tanaka N."/>
            <person name="Shiwa Y."/>
            <person name="Fujita N."/>
            <person name="Tanasupawat S."/>
        </authorList>
    </citation>
    <scope>NUCLEOTIDE SEQUENCE [LARGE SCALE GENOMIC DNA]</scope>
    <source>
        <strain evidence="1 2">JC-7</strain>
    </source>
</reference>
<evidence type="ECO:0000313" key="1">
    <source>
        <dbReference type="EMBL" id="GER71303.1"/>
    </source>
</evidence>
<gene>
    <name evidence="1" type="ORF">BpJC7_26060</name>
</gene>
<dbReference type="EMBL" id="BKZQ01000043">
    <property type="protein sequence ID" value="GER71303.1"/>
    <property type="molecule type" value="Genomic_DNA"/>
</dbReference>
<keyword evidence="2" id="KW-1185">Reference proteome</keyword>
<dbReference type="Proteomes" id="UP000391919">
    <property type="component" value="Unassembled WGS sequence"/>
</dbReference>
<dbReference type="AlphaFoldDB" id="A0A5J4JGT3"/>
<comment type="caution">
    <text evidence="1">The sequence shown here is derived from an EMBL/GenBank/DDBJ whole genome shotgun (WGS) entry which is preliminary data.</text>
</comment>
<sequence length="39" mass="4598">MYKVSDKEKERLMRELKGDERKVKAIVLLVESVRVEPPV</sequence>
<accession>A0A5J4JGT3</accession>
<name>A0A5J4JGT3_9BACI</name>
<proteinExistence type="predicted"/>
<protein>
    <submittedName>
        <fullName evidence="1">Uncharacterized protein</fullName>
    </submittedName>
</protein>
<evidence type="ECO:0000313" key="2">
    <source>
        <dbReference type="Proteomes" id="UP000391919"/>
    </source>
</evidence>
<organism evidence="1 2">
    <name type="scientific">Weizmannia acidilactici</name>
    <dbReference type="NCBI Taxonomy" id="2607726"/>
    <lineage>
        <taxon>Bacteria</taxon>
        <taxon>Bacillati</taxon>
        <taxon>Bacillota</taxon>
        <taxon>Bacilli</taxon>
        <taxon>Bacillales</taxon>
        <taxon>Bacillaceae</taxon>
        <taxon>Heyndrickxia</taxon>
    </lineage>
</organism>